<reference evidence="1 2" key="1">
    <citation type="submission" date="2019-11" db="EMBL/GenBank/DDBJ databases">
        <title>Epiphytic Pseudomonas syringae from cherry orchards.</title>
        <authorList>
            <person name="Hulin M.T."/>
        </authorList>
    </citation>
    <scope>NUCLEOTIDE SEQUENCE [LARGE SCALE GENOMIC DNA]</scope>
    <source>
        <strain evidence="1 2">PA-6-3B</strain>
    </source>
</reference>
<evidence type="ECO:0000313" key="2">
    <source>
        <dbReference type="Proteomes" id="UP000814074"/>
    </source>
</evidence>
<accession>A0ABS9FM44</accession>
<evidence type="ECO:0000313" key="1">
    <source>
        <dbReference type="EMBL" id="MCF5152504.1"/>
    </source>
</evidence>
<comment type="caution">
    <text evidence="1">The sequence shown here is derived from an EMBL/GenBank/DDBJ whole genome shotgun (WGS) entry which is preliminary data.</text>
</comment>
<keyword evidence="2" id="KW-1185">Reference proteome</keyword>
<proteinExistence type="predicted"/>
<name>A0ABS9FM44_9PSED</name>
<dbReference type="Proteomes" id="UP000814074">
    <property type="component" value="Unassembled WGS sequence"/>
</dbReference>
<gene>
    <name evidence="1" type="ORF">GIW47_07700</name>
</gene>
<dbReference type="EMBL" id="WKDU01000006">
    <property type="protein sequence ID" value="MCF5152504.1"/>
    <property type="molecule type" value="Genomic_DNA"/>
</dbReference>
<organism evidence="1 2">
    <name type="scientific">Pseudomonas lactis</name>
    <dbReference type="NCBI Taxonomy" id="1615674"/>
    <lineage>
        <taxon>Bacteria</taxon>
        <taxon>Pseudomonadati</taxon>
        <taxon>Pseudomonadota</taxon>
        <taxon>Gammaproteobacteria</taxon>
        <taxon>Pseudomonadales</taxon>
        <taxon>Pseudomonadaceae</taxon>
        <taxon>Pseudomonas</taxon>
    </lineage>
</organism>
<sequence>MVENFDEANFDRWVLAFAGGRKSAQDLEDYADSLKKDQVEREAAQLFFLALDHGMHGYNAPLQVKERASKAITIIRERFYQA</sequence>
<dbReference type="RefSeq" id="WP_236269795.1">
    <property type="nucleotide sequence ID" value="NZ_WKDU01000006.1"/>
</dbReference>
<protein>
    <submittedName>
        <fullName evidence="1">Uncharacterized protein</fullName>
    </submittedName>
</protein>